<feature type="transmembrane region" description="Helical" evidence="2">
    <location>
        <begin position="41"/>
        <end position="65"/>
    </location>
</feature>
<keyword evidence="2" id="KW-0472">Membrane</keyword>
<feature type="compositionally biased region" description="Acidic residues" evidence="1">
    <location>
        <begin position="146"/>
        <end position="178"/>
    </location>
</feature>
<organism evidence="3 4">
    <name type="scientific">Gracilibacillus salinarum</name>
    <dbReference type="NCBI Taxonomy" id="2932255"/>
    <lineage>
        <taxon>Bacteria</taxon>
        <taxon>Bacillati</taxon>
        <taxon>Bacillota</taxon>
        <taxon>Bacilli</taxon>
        <taxon>Bacillales</taxon>
        <taxon>Bacillaceae</taxon>
        <taxon>Gracilibacillus</taxon>
    </lineage>
</organism>
<dbReference type="RefSeq" id="WP_244747355.1">
    <property type="nucleotide sequence ID" value="NZ_CP095071.1"/>
</dbReference>
<evidence type="ECO:0000256" key="1">
    <source>
        <dbReference type="SAM" id="MobiDB-lite"/>
    </source>
</evidence>
<sequence length="305" mass="35370">MDQFDAKIKQDAKNYLQQNVHFTRENRNNINESIAKKRTPFLITGLTTVMLAIAIVVMIGLPVWLQSQNNVVLQQTIASISEINLTLKNKLPDDFLPVVEPEEPEKTEEQEETEQPEQNEPVETEQNEEQSDNEVETNEESPSQSNEEEPEETEESTSTEQGTEEEETNTETEEEQSVDEAVFIDLVKKYNAMGDDIILEEGSYKIENYQSKEEYYNYLSSFMTYETAKELWHYRLKNVEGGLELIAMDGHEDFSLEEGYTFGQYSDTEYYINRYQESDLFGGTDMTINFTLREGTWVISDIIRK</sequence>
<evidence type="ECO:0000313" key="4">
    <source>
        <dbReference type="Proteomes" id="UP000831537"/>
    </source>
</evidence>
<name>A0ABY4GRD1_9BACI</name>
<feature type="compositionally biased region" description="Acidic residues" evidence="1">
    <location>
        <begin position="101"/>
        <end position="139"/>
    </location>
</feature>
<keyword evidence="2" id="KW-0812">Transmembrane</keyword>
<accession>A0ABY4GRD1</accession>
<evidence type="ECO:0000256" key="2">
    <source>
        <dbReference type="SAM" id="Phobius"/>
    </source>
</evidence>
<keyword evidence="4" id="KW-1185">Reference proteome</keyword>
<protein>
    <submittedName>
        <fullName evidence="3">Uncharacterized protein</fullName>
    </submittedName>
</protein>
<dbReference type="Proteomes" id="UP000831537">
    <property type="component" value="Chromosome"/>
</dbReference>
<evidence type="ECO:0000313" key="3">
    <source>
        <dbReference type="EMBL" id="UOQ86951.1"/>
    </source>
</evidence>
<reference evidence="3 4" key="1">
    <citation type="submission" date="2022-04" db="EMBL/GenBank/DDBJ databases">
        <title>Gracilibacillus sp. isolated from saltern.</title>
        <authorList>
            <person name="Won M."/>
            <person name="Lee C.-M."/>
            <person name="Woen H.-Y."/>
            <person name="Kwon S.-W."/>
        </authorList>
    </citation>
    <scope>NUCLEOTIDE SEQUENCE [LARGE SCALE GENOMIC DNA]</scope>
    <source>
        <strain evidence="3 4">SSPM10-3</strain>
    </source>
</reference>
<gene>
    <name evidence="3" type="ORF">MUN87_08740</name>
</gene>
<dbReference type="EMBL" id="CP095071">
    <property type="protein sequence ID" value="UOQ86951.1"/>
    <property type="molecule type" value="Genomic_DNA"/>
</dbReference>
<keyword evidence="2" id="KW-1133">Transmembrane helix</keyword>
<proteinExistence type="predicted"/>
<feature type="region of interest" description="Disordered" evidence="1">
    <location>
        <begin position="101"/>
        <end position="180"/>
    </location>
</feature>